<feature type="signal peptide" evidence="2">
    <location>
        <begin position="1"/>
        <end position="23"/>
    </location>
</feature>
<dbReference type="Proteomes" id="UP001500889">
    <property type="component" value="Chromosome E"/>
</dbReference>
<evidence type="ECO:0000256" key="1">
    <source>
        <dbReference type="SAM" id="MobiDB-lite"/>
    </source>
</evidence>
<feature type="chain" id="PRO_5043504907" evidence="2">
    <location>
        <begin position="24"/>
        <end position="220"/>
    </location>
</feature>
<organism evidence="3 4">
    <name type="scientific">Drosophila madeirensis</name>
    <name type="common">Fruit fly</name>
    <dbReference type="NCBI Taxonomy" id="30013"/>
    <lineage>
        <taxon>Eukaryota</taxon>
        <taxon>Metazoa</taxon>
        <taxon>Ecdysozoa</taxon>
        <taxon>Arthropoda</taxon>
        <taxon>Hexapoda</taxon>
        <taxon>Insecta</taxon>
        <taxon>Pterygota</taxon>
        <taxon>Neoptera</taxon>
        <taxon>Endopterygota</taxon>
        <taxon>Diptera</taxon>
        <taxon>Brachycera</taxon>
        <taxon>Muscomorpha</taxon>
        <taxon>Ephydroidea</taxon>
        <taxon>Drosophilidae</taxon>
        <taxon>Drosophila</taxon>
        <taxon>Sophophora</taxon>
    </lineage>
</organism>
<feature type="region of interest" description="Disordered" evidence="1">
    <location>
        <begin position="184"/>
        <end position="205"/>
    </location>
</feature>
<dbReference type="AlphaFoldDB" id="A0AAU9GEJ6"/>
<accession>A0AAU9GEJ6</accession>
<proteinExistence type="predicted"/>
<reference evidence="3 4" key="1">
    <citation type="submission" date="2024-02" db="EMBL/GenBank/DDBJ databases">
        <title>A chromosome-level genome assembly of Drosophila madeirensis, a fruit fly species endemic to Madeira island.</title>
        <authorList>
            <person name="Tomihara K."/>
            <person name="Llopart A."/>
            <person name="Yamamoto D."/>
        </authorList>
    </citation>
    <scope>NUCLEOTIDE SEQUENCE [LARGE SCALE GENOMIC DNA]</scope>
    <source>
        <strain evidence="3 4">RF1</strain>
    </source>
</reference>
<evidence type="ECO:0000313" key="3">
    <source>
        <dbReference type="EMBL" id="BFG06097.1"/>
    </source>
</evidence>
<evidence type="ECO:0000313" key="4">
    <source>
        <dbReference type="Proteomes" id="UP001500889"/>
    </source>
</evidence>
<evidence type="ECO:0000256" key="2">
    <source>
        <dbReference type="SAM" id="SignalP"/>
    </source>
</evidence>
<name>A0AAU9GEJ6_DROMD</name>
<gene>
    <name evidence="3" type="ORF">DMAD_04685</name>
</gene>
<keyword evidence="4" id="KW-1185">Reference proteome</keyword>
<dbReference type="EMBL" id="AP029267">
    <property type="protein sequence ID" value="BFG06097.1"/>
    <property type="molecule type" value="Genomic_DNA"/>
</dbReference>
<keyword evidence="2" id="KW-0732">Signal</keyword>
<sequence>MNLVEYLLCLLTCSWLRSDQAWARHLEAAEHSRTVAPWLYLLAYPAALQQVGGGALPGIPVRRPQDETPLGSPNVQAPTLADEVPSGQNNVIREQFLQGILQGLQQSGGGASGATVSPALLADFLSQVPGLTNTNTTRQPAVEKDANEAGSEENYDYIDFQNGSRIKYDLDAEQKPVNKILQQTTRRPAVARPRPHPQPQPQPQTYLYYRPYTSYYYRGG</sequence>
<protein>
    <submittedName>
        <fullName evidence="3">Uncharacterized protein</fullName>
    </submittedName>
</protein>